<proteinExistence type="predicted"/>
<reference evidence="2 3" key="1">
    <citation type="journal article" date="2019" name="Int. J. Syst. Evol. Microbiol.">
        <title>The Global Catalogue of Microorganisms (GCM) 10K type strain sequencing project: providing services to taxonomists for standard genome sequencing and annotation.</title>
        <authorList>
            <consortium name="The Broad Institute Genomics Platform"/>
            <consortium name="The Broad Institute Genome Sequencing Center for Infectious Disease"/>
            <person name="Wu L."/>
            <person name="Ma J."/>
        </authorList>
    </citation>
    <scope>NUCLEOTIDE SEQUENCE [LARGE SCALE GENOMIC DNA]</scope>
    <source>
        <strain evidence="2 3">DT85</strain>
    </source>
</reference>
<evidence type="ECO:0000313" key="2">
    <source>
        <dbReference type="EMBL" id="MFC7236094.1"/>
    </source>
</evidence>
<keyword evidence="1" id="KW-1133">Transmembrane helix</keyword>
<dbReference type="EMBL" id="JBHTAP010000001">
    <property type="protein sequence ID" value="MFC7236094.1"/>
    <property type="molecule type" value="Genomic_DNA"/>
</dbReference>
<evidence type="ECO:0000256" key="1">
    <source>
        <dbReference type="SAM" id="Phobius"/>
    </source>
</evidence>
<evidence type="ECO:0008006" key="4">
    <source>
        <dbReference type="Google" id="ProtNLM"/>
    </source>
</evidence>
<dbReference type="AlphaFoldDB" id="A0ABD5ZSC8"/>
<dbReference type="Pfam" id="PF23960">
    <property type="entry name" value="DUF7289"/>
    <property type="match status" value="1"/>
</dbReference>
<dbReference type="InterPro" id="IPR055713">
    <property type="entry name" value="DUF7289"/>
</dbReference>
<feature type="transmembrane region" description="Helical" evidence="1">
    <location>
        <begin position="12"/>
        <end position="34"/>
    </location>
</feature>
<accession>A0ABD5ZSC8</accession>
<keyword evidence="1" id="KW-0472">Membrane</keyword>
<dbReference type="Proteomes" id="UP001596398">
    <property type="component" value="Unassembled WGS sequence"/>
</dbReference>
<keyword evidence="1" id="KW-0812">Transmembrane</keyword>
<dbReference type="RefSeq" id="WP_276234246.1">
    <property type="nucleotide sequence ID" value="NZ_CP119802.1"/>
</dbReference>
<name>A0ABD5ZSC8_9EURY</name>
<organism evidence="2 3">
    <name type="scientific">Halosegnis marinus</name>
    <dbReference type="NCBI Taxonomy" id="3034023"/>
    <lineage>
        <taxon>Archaea</taxon>
        <taxon>Methanobacteriati</taxon>
        <taxon>Methanobacteriota</taxon>
        <taxon>Stenosarchaea group</taxon>
        <taxon>Halobacteria</taxon>
        <taxon>Halobacteriales</taxon>
        <taxon>Natronomonadaceae</taxon>
        <taxon>Halosegnis</taxon>
    </lineage>
</organism>
<keyword evidence="3" id="KW-1185">Reference proteome</keyword>
<gene>
    <name evidence="2" type="ORF">ACFQJ4_12280</name>
</gene>
<sequence length="258" mass="27750">MTDRAVSEVIGFVLVFSLVLSSVSVVYVVGFGGLQDARDAEQLTNAERAFDVLADNMDDIHRDNAPNRATEFKLYDARIDVGDPVTFNVTVDNGTGTQSFSVDARPVVYAPTTGETTLRYLNGAVFRTGGSGSVLLNEPRFLFRESGGLRTAAFPLIETRPDGVNAIGGSTTVLIRADLARAELLGSLPDAAGRYDVTFRVETAAARAPTWERFLEAELNDAYGDADRCTVSGGTVECAFETDRLYVSATRIDVAIDS</sequence>
<dbReference type="GeneID" id="79267800"/>
<evidence type="ECO:0000313" key="3">
    <source>
        <dbReference type="Proteomes" id="UP001596398"/>
    </source>
</evidence>
<comment type="caution">
    <text evidence="2">The sequence shown here is derived from an EMBL/GenBank/DDBJ whole genome shotgun (WGS) entry which is preliminary data.</text>
</comment>
<protein>
    <recommendedName>
        <fullName evidence="4">Flagellin</fullName>
    </recommendedName>
</protein>